<dbReference type="GO" id="GO:0005737">
    <property type="term" value="C:cytoplasm"/>
    <property type="evidence" value="ECO:0007669"/>
    <property type="project" value="UniProtKB-SubCell"/>
</dbReference>
<organism evidence="7">
    <name type="scientific">mine drainage metagenome</name>
    <dbReference type="NCBI Taxonomy" id="410659"/>
    <lineage>
        <taxon>unclassified sequences</taxon>
        <taxon>metagenomes</taxon>
        <taxon>ecological metagenomes</taxon>
    </lineage>
</organism>
<dbReference type="InterPro" id="IPR024936">
    <property type="entry name" value="Cyclophilin-type_PPIase"/>
</dbReference>
<accession>A0A1J5R853</accession>
<dbReference type="SUPFAM" id="SSF50891">
    <property type="entry name" value="Cyclophilin-like"/>
    <property type="match status" value="1"/>
</dbReference>
<reference evidence="7" key="1">
    <citation type="submission" date="2016-10" db="EMBL/GenBank/DDBJ databases">
        <title>Sequence of Gallionella enrichment culture.</title>
        <authorList>
            <person name="Poehlein A."/>
            <person name="Muehling M."/>
            <person name="Daniel R."/>
        </authorList>
    </citation>
    <scope>NUCLEOTIDE SEQUENCE</scope>
</reference>
<dbReference type="PRINTS" id="PR00153">
    <property type="entry name" value="CSAPPISMRASE"/>
</dbReference>
<dbReference type="PROSITE" id="PS50072">
    <property type="entry name" value="CSA_PPIASE_2"/>
    <property type="match status" value="1"/>
</dbReference>
<dbReference type="InterPro" id="IPR044666">
    <property type="entry name" value="Cyclophilin_A-like"/>
</dbReference>
<dbReference type="PANTHER" id="PTHR45625">
    <property type="entry name" value="PEPTIDYL-PROLYL CIS-TRANS ISOMERASE-RELATED"/>
    <property type="match status" value="1"/>
</dbReference>
<proteinExistence type="predicted"/>
<dbReference type="GO" id="GO:0003755">
    <property type="term" value="F:peptidyl-prolyl cis-trans isomerase activity"/>
    <property type="evidence" value="ECO:0007669"/>
    <property type="project" value="UniProtKB-KW"/>
</dbReference>
<evidence type="ECO:0000256" key="1">
    <source>
        <dbReference type="ARBA" id="ARBA00004496"/>
    </source>
</evidence>
<dbReference type="AlphaFoldDB" id="A0A1J5R853"/>
<dbReference type="InterPro" id="IPR002130">
    <property type="entry name" value="Cyclophilin-type_PPIase_dom"/>
</dbReference>
<feature type="domain" description="PPIase cyclophilin-type" evidence="6">
    <location>
        <begin position="33"/>
        <end position="204"/>
    </location>
</feature>
<sequence length="206" mass="22135">MFVRRRPSAPAMASAQVYVSGPWKNVRMFATLHTTSGDIRIELYPNHAPKTVENFVGLATGTTAWTDPATGVERTDPLYNGVIFHRVIKDFMIQGGDPLGQGTGGPGYTFDDEIHPELGFTEPYLLAMANAGLRRDPITGKAAGTNGSQFFITTVATAWLTGKHTIFGKVADDASRAVVDAIIAVPTRAGDRPVQDVTITSITVED</sequence>
<name>A0A1J5R853_9ZZZZ</name>
<dbReference type="Gene3D" id="2.40.100.10">
    <property type="entry name" value="Cyclophilin-like"/>
    <property type="match status" value="1"/>
</dbReference>
<evidence type="ECO:0000259" key="6">
    <source>
        <dbReference type="PROSITE" id="PS50072"/>
    </source>
</evidence>
<dbReference type="PIRSF" id="PIRSF001467">
    <property type="entry name" value="Peptidylpro_ismrse"/>
    <property type="match status" value="1"/>
</dbReference>
<evidence type="ECO:0000256" key="2">
    <source>
        <dbReference type="ARBA" id="ARBA00013194"/>
    </source>
</evidence>
<dbReference type="InterPro" id="IPR029000">
    <property type="entry name" value="Cyclophilin-like_dom_sf"/>
</dbReference>
<dbReference type="PROSITE" id="PS00170">
    <property type="entry name" value="CSA_PPIASE_1"/>
    <property type="match status" value="1"/>
</dbReference>
<keyword evidence="4" id="KW-0697">Rotamase</keyword>
<keyword evidence="3" id="KW-0963">Cytoplasm</keyword>
<evidence type="ECO:0000313" key="7">
    <source>
        <dbReference type="EMBL" id="OIQ92049.1"/>
    </source>
</evidence>
<dbReference type="EMBL" id="MLJW01000242">
    <property type="protein sequence ID" value="OIQ92049.1"/>
    <property type="molecule type" value="Genomic_DNA"/>
</dbReference>
<comment type="caution">
    <text evidence="7">The sequence shown here is derived from an EMBL/GenBank/DDBJ whole genome shotgun (WGS) entry which is preliminary data.</text>
</comment>
<evidence type="ECO:0000256" key="5">
    <source>
        <dbReference type="ARBA" id="ARBA00023235"/>
    </source>
</evidence>
<dbReference type="Pfam" id="PF00160">
    <property type="entry name" value="Pro_isomerase"/>
    <property type="match status" value="1"/>
</dbReference>
<dbReference type="FunFam" id="2.40.100.10:FF:000028">
    <property type="entry name" value="Peptidyl-prolyl cis-trans isomerase"/>
    <property type="match status" value="1"/>
</dbReference>
<evidence type="ECO:0000256" key="3">
    <source>
        <dbReference type="ARBA" id="ARBA00022490"/>
    </source>
</evidence>
<comment type="subcellular location">
    <subcellularLocation>
        <location evidence="1">Cytoplasm</location>
    </subcellularLocation>
</comment>
<protein>
    <recommendedName>
        <fullName evidence="2">peptidylprolyl isomerase</fullName>
        <ecNumber evidence="2">5.2.1.8</ecNumber>
    </recommendedName>
</protein>
<dbReference type="GO" id="GO:0006457">
    <property type="term" value="P:protein folding"/>
    <property type="evidence" value="ECO:0007669"/>
    <property type="project" value="InterPro"/>
</dbReference>
<dbReference type="InterPro" id="IPR020892">
    <property type="entry name" value="Cyclophilin-type_PPIase_CS"/>
</dbReference>
<gene>
    <name evidence="7" type="primary">cypB_1</name>
    <name evidence="7" type="ORF">GALL_260430</name>
</gene>
<keyword evidence="5 7" id="KW-0413">Isomerase</keyword>
<dbReference type="PANTHER" id="PTHR45625:SF4">
    <property type="entry name" value="PEPTIDYLPROLYL ISOMERASE DOMAIN AND WD REPEAT-CONTAINING PROTEIN 1"/>
    <property type="match status" value="1"/>
</dbReference>
<evidence type="ECO:0000256" key="4">
    <source>
        <dbReference type="ARBA" id="ARBA00023110"/>
    </source>
</evidence>
<dbReference type="EC" id="5.2.1.8" evidence="2"/>